<evidence type="ECO:0000256" key="2">
    <source>
        <dbReference type="ARBA" id="ARBA00006825"/>
    </source>
</evidence>
<dbReference type="InterPro" id="IPR036169">
    <property type="entry name" value="DXPR_C_sf"/>
</dbReference>
<reference evidence="14 15" key="1">
    <citation type="submission" date="2015-08" db="EMBL/GenBank/DDBJ databases">
        <title>Investigation of the bacterial diversity of lava forest soil.</title>
        <authorList>
            <person name="Lee J.S."/>
        </authorList>
    </citation>
    <scope>NUCLEOTIDE SEQUENCE [LARGE SCALE GENOMIC DNA]</scope>
    <source>
        <strain evidence="14 15">GJW-30</strain>
    </source>
</reference>
<dbReference type="GO" id="GO:0051484">
    <property type="term" value="P:isopentenyl diphosphate biosynthetic process, methylerythritol 4-phosphate pathway involved in terpenoid biosynthetic process"/>
    <property type="evidence" value="ECO:0007669"/>
    <property type="project" value="UniProtKB-ARBA"/>
</dbReference>
<dbReference type="GO" id="GO:0030604">
    <property type="term" value="F:1-deoxy-D-xylulose-5-phosphate reductoisomerase activity"/>
    <property type="evidence" value="ECO:0007669"/>
    <property type="project" value="UniProtKB-UniRule"/>
</dbReference>
<feature type="binding site" evidence="9">
    <location>
        <position position="19"/>
    </location>
    <ligand>
        <name>NADPH</name>
        <dbReference type="ChEBI" id="CHEBI:57783"/>
    </ligand>
</feature>
<dbReference type="InterPro" id="IPR013512">
    <property type="entry name" value="DXP_reductoisomerase_N"/>
</dbReference>
<dbReference type="GO" id="GO:0016853">
    <property type="term" value="F:isomerase activity"/>
    <property type="evidence" value="ECO:0007669"/>
    <property type="project" value="UniProtKB-KW"/>
</dbReference>
<keyword evidence="5 9" id="KW-0560">Oxidoreductase</keyword>
<feature type="binding site" evidence="9">
    <location>
        <position position="225"/>
    </location>
    <ligand>
        <name>1-deoxy-D-xylulose 5-phosphate</name>
        <dbReference type="ChEBI" id="CHEBI:57792"/>
    </ligand>
</feature>
<feature type="binding site" evidence="9">
    <location>
        <position position="18"/>
    </location>
    <ligand>
        <name>NADPH</name>
        <dbReference type="ChEBI" id="CHEBI:57783"/>
    </ligand>
</feature>
<feature type="binding site" evidence="9">
    <location>
        <position position="216"/>
    </location>
    <ligand>
        <name>1-deoxy-D-xylulose 5-phosphate</name>
        <dbReference type="ChEBI" id="CHEBI:57792"/>
    </ligand>
</feature>
<dbReference type="Gene3D" id="3.40.50.720">
    <property type="entry name" value="NAD(P)-binding Rossmann-like Domain"/>
    <property type="match status" value="1"/>
</dbReference>
<feature type="binding site" evidence="9">
    <location>
        <position position="203"/>
    </location>
    <ligand>
        <name>1-deoxy-D-xylulose 5-phosphate</name>
        <dbReference type="ChEBI" id="CHEBI:57792"/>
    </ligand>
</feature>
<feature type="domain" description="DXP reductoisomerase C-terminal" evidence="13">
    <location>
        <begin position="265"/>
        <end position="385"/>
    </location>
</feature>
<evidence type="ECO:0000256" key="9">
    <source>
        <dbReference type="HAMAP-Rule" id="MF_00183"/>
    </source>
</evidence>
<dbReference type="InterPro" id="IPR013644">
    <property type="entry name" value="DXP_reductoisomerase_C"/>
</dbReference>
<dbReference type="InterPro" id="IPR026877">
    <property type="entry name" value="DXPR_C"/>
</dbReference>
<dbReference type="GO" id="GO:0070402">
    <property type="term" value="F:NADPH binding"/>
    <property type="evidence" value="ECO:0007669"/>
    <property type="project" value="InterPro"/>
</dbReference>
<dbReference type="PANTHER" id="PTHR30525:SF0">
    <property type="entry name" value="1-DEOXY-D-XYLULOSE 5-PHOSPHATE REDUCTOISOMERASE, CHLOROPLASTIC"/>
    <property type="match status" value="1"/>
</dbReference>
<dbReference type="Gene3D" id="1.10.1740.10">
    <property type="match status" value="1"/>
</dbReference>
<evidence type="ECO:0000256" key="7">
    <source>
        <dbReference type="ARBA" id="ARBA00023229"/>
    </source>
</evidence>
<dbReference type="SUPFAM" id="SSF69055">
    <property type="entry name" value="1-deoxy-D-xylulose-5-phosphate reductoisomerase, C-terminal domain"/>
    <property type="match status" value="1"/>
</dbReference>
<dbReference type="EMBL" id="AP014946">
    <property type="protein sequence ID" value="BAT60277.1"/>
    <property type="molecule type" value="Genomic_DNA"/>
</dbReference>
<dbReference type="UniPathway" id="UPA00056">
    <property type="reaction ID" value="UER00092"/>
</dbReference>
<dbReference type="SUPFAM" id="SSF51735">
    <property type="entry name" value="NAD(P)-binding Rossmann-fold domains"/>
    <property type="match status" value="1"/>
</dbReference>
<evidence type="ECO:0000256" key="1">
    <source>
        <dbReference type="ARBA" id="ARBA00005094"/>
    </source>
</evidence>
<evidence type="ECO:0000313" key="15">
    <source>
        <dbReference type="Proteomes" id="UP000236884"/>
    </source>
</evidence>
<proteinExistence type="inferred from homology"/>
<evidence type="ECO:0000313" key="14">
    <source>
        <dbReference type="EMBL" id="BAT60277.1"/>
    </source>
</evidence>
<gene>
    <name evidence="9 14" type="primary">dxr</name>
    <name evidence="14" type="ORF">GJW-30_1_02813</name>
</gene>
<protein>
    <recommendedName>
        <fullName evidence="9">1-deoxy-D-xylulose 5-phosphate reductoisomerase</fullName>
        <shortName evidence="9">DXP reductoisomerase</shortName>
        <ecNumber evidence="9">1.1.1.267</ecNumber>
    </recommendedName>
    <alternativeName>
        <fullName evidence="9">1-deoxyxylulose-5-phosphate reductoisomerase</fullName>
    </alternativeName>
    <alternativeName>
        <fullName evidence="9">2-C-methyl-D-erythritol 4-phosphate synthase</fullName>
    </alternativeName>
</protein>
<keyword evidence="14" id="KW-0413">Isomerase</keyword>
<evidence type="ECO:0000256" key="3">
    <source>
        <dbReference type="ARBA" id="ARBA00022723"/>
    </source>
</evidence>
<dbReference type="KEGG" id="vgo:GJW-30_1_02813"/>
<dbReference type="HAMAP" id="MF_00183">
    <property type="entry name" value="DXP_reductoisom"/>
    <property type="match status" value="1"/>
</dbReference>
<feature type="binding site" evidence="9">
    <location>
        <position position="225"/>
    </location>
    <ligand>
        <name>Mn(2+)</name>
        <dbReference type="ChEBI" id="CHEBI:29035"/>
    </ligand>
</feature>
<feature type="domain" description="1-deoxy-D-xylulose 5-phosphate reductoisomerase N-terminal" evidence="11">
    <location>
        <begin position="11"/>
        <end position="136"/>
    </location>
</feature>
<keyword evidence="6 9" id="KW-0464">Manganese</keyword>
<dbReference type="Pfam" id="PF08436">
    <property type="entry name" value="DXP_redisom_C"/>
    <property type="match status" value="1"/>
</dbReference>
<sequence>MLQTETAPMRISILGATGSIGTSTIDLVRRAPKRYAVQAISANSNASGLAQIARELRAGFAAVADPKAYRALKAELSGSGIEAAAGPEAVSEAGARDADWVMAAISGASGLEPTLAAVKRGRKVALANKECLVCAGTLFMRTAAEHGATILPADSEHNAIAQAMGAGSREDVRKITVTASGGPFRTFTKEQLKAVTREQALKHPNYAMGAKITVDSSTMMNKGLELIEAHHLFDAPPEMLDAVVHPQQAIHGMVEFRDGSLVAAMATPDMRLPIAHCLAWPDRITDAAEPLDLARIGTLTFETPDTDRFPCLKLARQAMEAGKGAPTVLNAANEIAVAAFLAGGLSYLGIPLLVAAALDAAAQRGLMHEPSSVSDALEIDRAARSLAAELLPEIAAKSS</sequence>
<keyword evidence="3 9" id="KW-0479">Metal-binding</keyword>
<feature type="binding site" evidence="9">
    <location>
        <position position="209"/>
    </location>
    <ligand>
        <name>NADPH</name>
        <dbReference type="ChEBI" id="CHEBI:57783"/>
    </ligand>
</feature>
<dbReference type="SUPFAM" id="SSF55347">
    <property type="entry name" value="Glyceraldehyde-3-phosphate dehydrogenase-like, C-terminal domain"/>
    <property type="match status" value="1"/>
</dbReference>
<dbReference type="OrthoDB" id="9806546at2"/>
<evidence type="ECO:0000259" key="11">
    <source>
        <dbReference type="Pfam" id="PF02670"/>
    </source>
</evidence>
<dbReference type="Pfam" id="PF13288">
    <property type="entry name" value="DXPR_C"/>
    <property type="match status" value="1"/>
</dbReference>
<dbReference type="GO" id="GO:0030145">
    <property type="term" value="F:manganese ion binding"/>
    <property type="evidence" value="ECO:0007669"/>
    <property type="project" value="TreeGrafter"/>
</dbReference>
<dbReference type="InterPro" id="IPR036291">
    <property type="entry name" value="NAD(P)-bd_dom_sf"/>
</dbReference>
<keyword evidence="9" id="KW-0460">Magnesium</keyword>
<dbReference type="PIRSF" id="PIRSF006205">
    <property type="entry name" value="Dxp_reductismrs"/>
    <property type="match status" value="1"/>
</dbReference>
<comment type="similarity">
    <text evidence="2 9">Belongs to the DXR family.</text>
</comment>
<feature type="domain" description="1-deoxy-D-xylulose 5-phosphate reductoisomerase C-terminal" evidence="12">
    <location>
        <begin position="150"/>
        <end position="233"/>
    </location>
</feature>
<feature type="binding site" evidence="9">
    <location>
        <position position="130"/>
    </location>
    <ligand>
        <name>NADPH</name>
        <dbReference type="ChEBI" id="CHEBI:57783"/>
    </ligand>
</feature>
<feature type="binding site" evidence="9">
    <location>
        <position position="154"/>
    </location>
    <ligand>
        <name>Mn(2+)</name>
        <dbReference type="ChEBI" id="CHEBI:29035"/>
    </ligand>
</feature>
<dbReference type="Proteomes" id="UP000236884">
    <property type="component" value="Chromosome"/>
</dbReference>
<comment type="pathway">
    <text evidence="1 9">Isoprenoid biosynthesis; isopentenyl diphosphate biosynthesis via DXP pathway; isopentenyl diphosphate from 1-deoxy-D-xylulose 5-phosphate: step 1/6.</text>
</comment>
<comment type="caution">
    <text evidence="9">Lacks conserved residue(s) required for the propagation of feature annotation.</text>
</comment>
<evidence type="ECO:0000259" key="13">
    <source>
        <dbReference type="Pfam" id="PF13288"/>
    </source>
</evidence>
<keyword evidence="7 9" id="KW-0414">Isoprene biosynthesis</keyword>
<feature type="binding site" evidence="9">
    <location>
        <position position="45"/>
    </location>
    <ligand>
        <name>NADPH</name>
        <dbReference type="ChEBI" id="CHEBI:57783"/>
    </ligand>
</feature>
<keyword evidence="4 9" id="KW-0521">NADP</keyword>
<evidence type="ECO:0000256" key="8">
    <source>
        <dbReference type="ARBA" id="ARBA00048543"/>
    </source>
</evidence>
<dbReference type="FunFam" id="3.40.50.720:FF:000045">
    <property type="entry name" value="1-deoxy-D-xylulose 5-phosphate reductoisomerase"/>
    <property type="match status" value="1"/>
</dbReference>
<dbReference type="Pfam" id="PF02670">
    <property type="entry name" value="DXP_reductoisom"/>
    <property type="match status" value="1"/>
</dbReference>
<feature type="binding site" evidence="9">
    <location>
        <position position="17"/>
    </location>
    <ligand>
        <name>NADPH</name>
        <dbReference type="ChEBI" id="CHEBI:57783"/>
    </ligand>
</feature>
<feature type="transmembrane region" description="Helical" evidence="10">
    <location>
        <begin position="335"/>
        <end position="358"/>
    </location>
</feature>
<feature type="binding site" evidence="9">
    <location>
        <position position="180"/>
    </location>
    <ligand>
        <name>1-deoxy-D-xylulose 5-phosphate</name>
        <dbReference type="ChEBI" id="CHEBI:57792"/>
    </ligand>
</feature>
<dbReference type="InterPro" id="IPR003821">
    <property type="entry name" value="DXP_reductoisomerase"/>
</dbReference>
<keyword evidence="10" id="KW-0812">Transmembrane</keyword>
<feature type="binding site" evidence="9">
    <location>
        <position position="128"/>
    </location>
    <ligand>
        <name>NADPH</name>
        <dbReference type="ChEBI" id="CHEBI:57783"/>
    </ligand>
</feature>
<evidence type="ECO:0000256" key="6">
    <source>
        <dbReference type="ARBA" id="ARBA00023211"/>
    </source>
</evidence>
<accession>A0A0S3PWF6</accession>
<dbReference type="NCBIfam" id="TIGR00243">
    <property type="entry name" value="Dxr"/>
    <property type="match status" value="1"/>
</dbReference>
<organism evidence="14 15">
    <name type="scientific">Variibacter gotjawalensis</name>
    <dbReference type="NCBI Taxonomy" id="1333996"/>
    <lineage>
        <taxon>Bacteria</taxon>
        <taxon>Pseudomonadati</taxon>
        <taxon>Pseudomonadota</taxon>
        <taxon>Alphaproteobacteria</taxon>
        <taxon>Hyphomicrobiales</taxon>
        <taxon>Nitrobacteraceae</taxon>
        <taxon>Variibacter</taxon>
    </lineage>
</organism>
<evidence type="ECO:0000256" key="10">
    <source>
        <dbReference type="SAM" id="Phobius"/>
    </source>
</evidence>
<evidence type="ECO:0000256" key="5">
    <source>
        <dbReference type="ARBA" id="ARBA00023002"/>
    </source>
</evidence>
<comment type="catalytic activity">
    <reaction evidence="8">
        <text>2-C-methyl-D-erythritol 4-phosphate + NADP(+) = 1-deoxy-D-xylulose 5-phosphate + NADPH + H(+)</text>
        <dbReference type="Rhea" id="RHEA:13717"/>
        <dbReference type="ChEBI" id="CHEBI:15378"/>
        <dbReference type="ChEBI" id="CHEBI:57783"/>
        <dbReference type="ChEBI" id="CHEBI:57792"/>
        <dbReference type="ChEBI" id="CHEBI:58262"/>
        <dbReference type="ChEBI" id="CHEBI:58349"/>
        <dbReference type="EC" id="1.1.1.267"/>
    </reaction>
    <physiologicalReaction direction="right-to-left" evidence="8">
        <dbReference type="Rhea" id="RHEA:13719"/>
    </physiologicalReaction>
</comment>
<keyword evidence="10" id="KW-0472">Membrane</keyword>
<feature type="binding site" evidence="9">
    <location>
        <position position="156"/>
    </location>
    <ligand>
        <name>1-deoxy-D-xylulose 5-phosphate</name>
        <dbReference type="ChEBI" id="CHEBI:57792"/>
    </ligand>
</feature>
<evidence type="ECO:0000259" key="12">
    <source>
        <dbReference type="Pfam" id="PF08436"/>
    </source>
</evidence>
<dbReference type="AlphaFoldDB" id="A0A0S3PWF6"/>
<comment type="cofactor">
    <cofactor evidence="9">
        <name>Mg(2+)</name>
        <dbReference type="ChEBI" id="CHEBI:18420"/>
    </cofactor>
    <cofactor evidence="9">
        <name>Mn(2+)</name>
        <dbReference type="ChEBI" id="CHEBI:29035"/>
    </cofactor>
</comment>
<feature type="binding site" evidence="9">
    <location>
        <position position="155"/>
    </location>
    <ligand>
        <name>1-deoxy-D-xylulose 5-phosphate</name>
        <dbReference type="ChEBI" id="CHEBI:57792"/>
    </ligand>
</feature>
<evidence type="ECO:0000256" key="4">
    <source>
        <dbReference type="ARBA" id="ARBA00022857"/>
    </source>
</evidence>
<feature type="binding site" evidence="9">
    <location>
        <position position="222"/>
    </location>
    <ligand>
        <name>1-deoxy-D-xylulose 5-phosphate</name>
        <dbReference type="ChEBI" id="CHEBI:57792"/>
    </ligand>
</feature>
<comment type="function">
    <text evidence="9">Catalyzes the NADPH-dependent rearrangement and reduction of 1-deoxy-D-xylulose-5-phosphate (DXP) to 2-C-methyl-D-erythritol 4-phosphate (MEP).</text>
</comment>
<dbReference type="EC" id="1.1.1.267" evidence="9"/>
<keyword evidence="10" id="KW-1133">Transmembrane helix</keyword>
<feature type="binding site" evidence="9">
    <location>
        <position position="20"/>
    </location>
    <ligand>
        <name>NADPH</name>
        <dbReference type="ChEBI" id="CHEBI:57783"/>
    </ligand>
</feature>
<feature type="binding site" evidence="9">
    <location>
        <position position="156"/>
    </location>
    <ligand>
        <name>Mn(2+)</name>
        <dbReference type="ChEBI" id="CHEBI:29035"/>
    </ligand>
</feature>
<feature type="binding site" evidence="9">
    <location>
        <position position="129"/>
    </location>
    <ligand>
        <name>1-deoxy-D-xylulose 5-phosphate</name>
        <dbReference type="ChEBI" id="CHEBI:57792"/>
    </ligand>
</feature>
<dbReference type="PANTHER" id="PTHR30525">
    <property type="entry name" value="1-DEOXY-D-XYLULOSE 5-PHOSPHATE REDUCTOISOMERASE"/>
    <property type="match status" value="1"/>
</dbReference>
<dbReference type="RefSeq" id="WP_096356346.1">
    <property type="nucleotide sequence ID" value="NZ_AP014946.1"/>
</dbReference>
<feature type="binding site" evidence="9">
    <location>
        <position position="221"/>
    </location>
    <ligand>
        <name>1-deoxy-D-xylulose 5-phosphate</name>
        <dbReference type="ChEBI" id="CHEBI:57792"/>
    </ligand>
</feature>
<name>A0A0S3PWF6_9BRAD</name>
<keyword evidence="15" id="KW-1185">Reference proteome</keyword>